<dbReference type="Proteomes" id="UP000886751">
    <property type="component" value="Unassembled WGS sequence"/>
</dbReference>
<name>A0A9D2BU46_9FIRM</name>
<accession>A0A9D2BU46</accession>
<organism evidence="1 2">
    <name type="scientific">Candidatus Gemmiger excrementipullorum</name>
    <dbReference type="NCBI Taxonomy" id="2838610"/>
    <lineage>
        <taxon>Bacteria</taxon>
        <taxon>Bacillati</taxon>
        <taxon>Bacillota</taxon>
        <taxon>Clostridia</taxon>
        <taxon>Eubacteriales</taxon>
        <taxon>Gemmiger</taxon>
    </lineage>
</organism>
<dbReference type="EMBL" id="DXEI01000037">
    <property type="protein sequence ID" value="HIX94253.1"/>
    <property type="molecule type" value="Genomic_DNA"/>
</dbReference>
<comment type="caution">
    <text evidence="1">The sequence shown here is derived from an EMBL/GenBank/DDBJ whole genome shotgun (WGS) entry which is preliminary data.</text>
</comment>
<reference evidence="1" key="2">
    <citation type="submission" date="2021-04" db="EMBL/GenBank/DDBJ databases">
        <authorList>
            <person name="Gilroy R."/>
        </authorList>
    </citation>
    <scope>NUCLEOTIDE SEQUENCE</scope>
    <source>
        <strain evidence="1">ChiHecec2B26-7398</strain>
    </source>
</reference>
<evidence type="ECO:0000313" key="2">
    <source>
        <dbReference type="Proteomes" id="UP000886751"/>
    </source>
</evidence>
<proteinExistence type="predicted"/>
<reference evidence="1" key="1">
    <citation type="journal article" date="2021" name="PeerJ">
        <title>Extensive microbial diversity within the chicken gut microbiome revealed by metagenomics and culture.</title>
        <authorList>
            <person name="Gilroy R."/>
            <person name="Ravi A."/>
            <person name="Getino M."/>
            <person name="Pursley I."/>
            <person name="Horton D.L."/>
            <person name="Alikhan N.F."/>
            <person name="Baker D."/>
            <person name="Gharbi K."/>
            <person name="Hall N."/>
            <person name="Watson M."/>
            <person name="Adriaenssens E.M."/>
            <person name="Foster-Nyarko E."/>
            <person name="Jarju S."/>
            <person name="Secka A."/>
            <person name="Antonio M."/>
            <person name="Oren A."/>
            <person name="Chaudhuri R.R."/>
            <person name="La Ragione R."/>
            <person name="Hildebrand F."/>
            <person name="Pallen M.J."/>
        </authorList>
    </citation>
    <scope>NUCLEOTIDE SEQUENCE</scope>
    <source>
        <strain evidence="1">ChiHecec2B26-7398</strain>
    </source>
</reference>
<evidence type="ECO:0000313" key="1">
    <source>
        <dbReference type="EMBL" id="HIX94253.1"/>
    </source>
</evidence>
<dbReference type="Pfam" id="PF12646">
    <property type="entry name" value="DUF3783"/>
    <property type="match status" value="1"/>
</dbReference>
<dbReference type="InterPro" id="IPR016621">
    <property type="entry name" value="UCP014543"/>
</dbReference>
<sequence length="134" mass="13926">MKAHIVREPRCALLWHIEAGSPAYAALERAARACRVTLRAVGNGELGATVGDLCAGKPAPAFAPLIAVPGRPALIVSGLDHQTGELGRFLDLAKEAGADIPLRAMVTPTSKQWTLAQLLMELNSEHEAVGGGGA</sequence>
<protein>
    <submittedName>
        <fullName evidence="1">DUF3783 domain-containing protein</fullName>
    </submittedName>
</protein>
<gene>
    <name evidence="1" type="ORF">H9846_02220</name>
</gene>
<dbReference type="AlphaFoldDB" id="A0A9D2BU46"/>